<gene>
    <name evidence="2" type="ORF">BDK51DRAFT_27285</name>
</gene>
<dbReference type="InterPro" id="IPR027749">
    <property type="entry name" value="TTLL12"/>
</dbReference>
<dbReference type="AlphaFoldDB" id="A0A4P9WCG6"/>
<dbReference type="PANTHER" id="PTHR46088:SF1">
    <property type="entry name" value="TUBULIN--TYROSINE LIGASE-LIKE PROTEIN 12"/>
    <property type="match status" value="1"/>
</dbReference>
<evidence type="ECO:0000259" key="1">
    <source>
        <dbReference type="Pfam" id="PF25556"/>
    </source>
</evidence>
<dbReference type="GO" id="GO:0005737">
    <property type="term" value="C:cytoplasm"/>
    <property type="evidence" value="ECO:0007669"/>
    <property type="project" value="TreeGrafter"/>
</dbReference>
<dbReference type="PANTHER" id="PTHR46088">
    <property type="entry name" value="TUBULIN--TYROSINE LIGASE-LIKE PROTEIN 12"/>
    <property type="match status" value="1"/>
</dbReference>
<organism evidence="2 3">
    <name type="scientific">Blyttiomyces helicus</name>
    <dbReference type="NCBI Taxonomy" id="388810"/>
    <lineage>
        <taxon>Eukaryota</taxon>
        <taxon>Fungi</taxon>
        <taxon>Fungi incertae sedis</taxon>
        <taxon>Chytridiomycota</taxon>
        <taxon>Chytridiomycota incertae sedis</taxon>
        <taxon>Chytridiomycetes</taxon>
        <taxon>Chytridiomycetes incertae sedis</taxon>
        <taxon>Blyttiomyces</taxon>
    </lineage>
</organism>
<dbReference type="InterPro" id="IPR057954">
    <property type="entry name" value="SET_TTL12"/>
</dbReference>
<evidence type="ECO:0000313" key="3">
    <source>
        <dbReference type="Proteomes" id="UP000269721"/>
    </source>
</evidence>
<dbReference type="EMBL" id="KZ995769">
    <property type="protein sequence ID" value="RKO90012.1"/>
    <property type="molecule type" value="Genomic_DNA"/>
</dbReference>
<dbReference type="Proteomes" id="UP000269721">
    <property type="component" value="Unassembled WGS sequence"/>
</dbReference>
<accession>A0A4P9WCG6</accession>
<proteinExistence type="predicted"/>
<dbReference type="OrthoDB" id="2127950at2759"/>
<keyword evidence="3" id="KW-1185">Reference proteome</keyword>
<evidence type="ECO:0000313" key="2">
    <source>
        <dbReference type="EMBL" id="RKO90012.1"/>
    </source>
</evidence>
<feature type="domain" description="Tubulin--tyrosine ligase-like protein 12 SET-like" evidence="1">
    <location>
        <begin position="200"/>
        <end position="289"/>
    </location>
</feature>
<name>A0A4P9WCG6_9FUNG</name>
<sequence length="645" mass="69638">MATATPNSLTQVERDMLAAQIPQSLWPALLAKLKTETFNAGSLFALAESESEHRKYDLQLLKPGGLEKEGEVFLIDHAWTFEPEKAAEQLIAHPALVARLEGMMLETLAEESSDAAADSDDVAEALDIIVSQTGATRDAARASYDRAGGQLVDAIAALTIDPEAAAEAASALAGIQEQVLGNVAAQHTESRERQKDLRLRVKDVVAKLWAFAGTYQAGWRGQDGVVRMSSVWYVMDEVGTAVSHSDAPNVAIVPFIYVSPAGAIPYSVMWPVKRIEEDEIVTRDYVPAGVDRMFLVGITGLDRDAYLNAFFPNARDALSAHFKKISELPPTKTPAVLATSLPALVTPSDVIKIHSTSSISKRLFASESVVVVDDSAGADIAWVENPLVSDLARAAEAVRSTYATPDWFTPTYPVATSLASFAGNYFTDAPPSQHLWLIKDMTRITPPRLTPRIDEALRQRDVGASGIILQKWIEAPALYGGRRFEMSWTVLVARGVGGDAVLLYETPIISVANDPFILADYNSRARQFPEPRLGTNGRFAPDSPTFVKNLEREHPDRRWADVRTDITRVIAKLFAAVLAAAGPGAAQFGLYRVTIELTSTLSPVIVDFESDVDFSGVRAWAADPGAAIAGAALGRPDTGFAIIAA</sequence>
<protein>
    <recommendedName>
        <fullName evidence="1">Tubulin--tyrosine ligase-like protein 12 SET-like domain-containing protein</fullName>
    </recommendedName>
</protein>
<dbReference type="Pfam" id="PF25556">
    <property type="entry name" value="SET_TTL"/>
    <property type="match status" value="1"/>
</dbReference>
<reference evidence="3" key="1">
    <citation type="journal article" date="2018" name="Nat. Microbiol.">
        <title>Leveraging single-cell genomics to expand the fungal tree of life.</title>
        <authorList>
            <person name="Ahrendt S.R."/>
            <person name="Quandt C.A."/>
            <person name="Ciobanu D."/>
            <person name="Clum A."/>
            <person name="Salamov A."/>
            <person name="Andreopoulos B."/>
            <person name="Cheng J.F."/>
            <person name="Woyke T."/>
            <person name="Pelin A."/>
            <person name="Henrissat B."/>
            <person name="Reynolds N.K."/>
            <person name="Benny G.L."/>
            <person name="Smith M.E."/>
            <person name="James T.Y."/>
            <person name="Grigoriev I.V."/>
        </authorList>
    </citation>
    <scope>NUCLEOTIDE SEQUENCE [LARGE SCALE GENOMIC DNA]</scope>
</reference>
<dbReference type="Gene3D" id="3.30.470.20">
    <property type="entry name" value="ATP-grasp fold, B domain"/>
    <property type="match status" value="1"/>
</dbReference>